<feature type="non-terminal residue" evidence="1">
    <location>
        <position position="1"/>
    </location>
</feature>
<reference evidence="1 2" key="1">
    <citation type="submission" date="2016-03" db="EMBL/GenBank/DDBJ databases">
        <title>Cyphomyrmex costatus WGS genome.</title>
        <authorList>
            <person name="Nygaard S."/>
            <person name="Hu H."/>
            <person name="Boomsma J."/>
            <person name="Zhang G."/>
        </authorList>
    </citation>
    <scope>NUCLEOTIDE SEQUENCE [LARGE SCALE GENOMIC DNA]</scope>
    <source>
        <strain evidence="1">MS0001</strain>
        <tissue evidence="1">Whole body</tissue>
    </source>
</reference>
<gene>
    <name evidence="1" type="ORF">ALC62_09853</name>
</gene>
<protein>
    <submittedName>
        <fullName evidence="1">Uncharacterized protein</fullName>
    </submittedName>
</protein>
<sequence>TNAVVDGLTFNWNTMSSICRQQIFQLRTLPEPFVGNNVHFEEKIAYLASATFYFTLFIVEDSFVSAHANINFQYYMHFIYVHKNVILKAKKAFFRHSTFQLTFTELNMRTALSVTRARRVTGQSVPFVRDRALVNEHYPFRVATRYSVARVRRVHCGDAEFNAPLPTILSKLALENF</sequence>
<organism evidence="1 2">
    <name type="scientific">Cyphomyrmex costatus</name>
    <dbReference type="NCBI Taxonomy" id="456900"/>
    <lineage>
        <taxon>Eukaryota</taxon>
        <taxon>Metazoa</taxon>
        <taxon>Ecdysozoa</taxon>
        <taxon>Arthropoda</taxon>
        <taxon>Hexapoda</taxon>
        <taxon>Insecta</taxon>
        <taxon>Pterygota</taxon>
        <taxon>Neoptera</taxon>
        <taxon>Endopterygota</taxon>
        <taxon>Hymenoptera</taxon>
        <taxon>Apocrita</taxon>
        <taxon>Aculeata</taxon>
        <taxon>Formicoidea</taxon>
        <taxon>Formicidae</taxon>
        <taxon>Myrmicinae</taxon>
        <taxon>Cyphomyrmex</taxon>
    </lineage>
</organism>
<dbReference type="AlphaFoldDB" id="A0A151IF04"/>
<dbReference type="EMBL" id="KQ977830">
    <property type="protein sequence ID" value="KYM99402.1"/>
    <property type="molecule type" value="Genomic_DNA"/>
</dbReference>
<evidence type="ECO:0000313" key="2">
    <source>
        <dbReference type="Proteomes" id="UP000078542"/>
    </source>
</evidence>
<keyword evidence="2" id="KW-1185">Reference proteome</keyword>
<accession>A0A151IF04</accession>
<name>A0A151IF04_9HYME</name>
<dbReference type="Proteomes" id="UP000078542">
    <property type="component" value="Unassembled WGS sequence"/>
</dbReference>
<proteinExistence type="predicted"/>
<evidence type="ECO:0000313" key="1">
    <source>
        <dbReference type="EMBL" id="KYM99402.1"/>
    </source>
</evidence>